<feature type="compositionally biased region" description="Pro residues" evidence="1">
    <location>
        <begin position="252"/>
        <end position="261"/>
    </location>
</feature>
<sequence>MWACFYKTCPCLPRRVDTQPPFNGYSYDEADDDVGLESLLSQNDPNYISAVLTRTPFQRATTNTQGYLRVSTMSPDENISGAASDRGSVLLDDEATIQTQDAQYLPDEQISKLTELNTGIQAGIAKGLIPVNGANGHNKNTFFTITDEDEEVETDEFGNPSGTIYDAKKYNTTTTLELSSTNISGTMTSQDGTTVITTNNFTTPTSRKSEEQSILNKPRNPPQRLFSSEIEDYEHVDENIDSPPTNSKDQPPILPETPLVPPLSVTIQNEA</sequence>
<feature type="region of interest" description="Disordered" evidence="1">
    <location>
        <begin position="198"/>
        <end position="271"/>
    </location>
</feature>
<evidence type="ECO:0000256" key="1">
    <source>
        <dbReference type="SAM" id="MobiDB-lite"/>
    </source>
</evidence>
<name>A0A9N9FWG9_9GLOM</name>
<accession>A0A9N9FWG9</accession>
<evidence type="ECO:0000313" key="2">
    <source>
        <dbReference type="EMBL" id="CAG8567502.1"/>
    </source>
</evidence>
<evidence type="ECO:0000313" key="3">
    <source>
        <dbReference type="Proteomes" id="UP000789508"/>
    </source>
</evidence>
<comment type="caution">
    <text evidence="2">The sequence shown here is derived from an EMBL/GenBank/DDBJ whole genome shotgun (WGS) entry which is preliminary data.</text>
</comment>
<reference evidence="2" key="1">
    <citation type="submission" date="2021-06" db="EMBL/GenBank/DDBJ databases">
        <authorList>
            <person name="Kallberg Y."/>
            <person name="Tangrot J."/>
            <person name="Rosling A."/>
        </authorList>
    </citation>
    <scope>NUCLEOTIDE SEQUENCE</scope>
    <source>
        <strain evidence="2">FL130A</strain>
    </source>
</reference>
<organism evidence="2 3">
    <name type="scientific">Ambispora leptoticha</name>
    <dbReference type="NCBI Taxonomy" id="144679"/>
    <lineage>
        <taxon>Eukaryota</taxon>
        <taxon>Fungi</taxon>
        <taxon>Fungi incertae sedis</taxon>
        <taxon>Mucoromycota</taxon>
        <taxon>Glomeromycotina</taxon>
        <taxon>Glomeromycetes</taxon>
        <taxon>Archaeosporales</taxon>
        <taxon>Ambisporaceae</taxon>
        <taxon>Ambispora</taxon>
    </lineage>
</organism>
<keyword evidence="3" id="KW-1185">Reference proteome</keyword>
<dbReference type="AlphaFoldDB" id="A0A9N9FWG9"/>
<dbReference type="Proteomes" id="UP000789508">
    <property type="component" value="Unassembled WGS sequence"/>
</dbReference>
<dbReference type="OrthoDB" id="2445409at2759"/>
<protein>
    <submittedName>
        <fullName evidence="2">12121_t:CDS:1</fullName>
    </submittedName>
</protein>
<gene>
    <name evidence="2" type="ORF">ALEPTO_LOCUS6656</name>
</gene>
<dbReference type="EMBL" id="CAJVPS010002389">
    <property type="protein sequence ID" value="CAG8567502.1"/>
    <property type="molecule type" value="Genomic_DNA"/>
</dbReference>
<proteinExistence type="predicted"/>